<dbReference type="Proteomes" id="UP001500457">
    <property type="component" value="Unassembled WGS sequence"/>
</dbReference>
<evidence type="ECO:0000313" key="2">
    <source>
        <dbReference type="Proteomes" id="UP001500457"/>
    </source>
</evidence>
<dbReference type="RefSeq" id="WP_274235262.1">
    <property type="nucleotide sequence ID" value="NZ_BAABHQ010000028.1"/>
</dbReference>
<organism evidence="1 2">
    <name type="scientific">Actinomycetospora straminea</name>
    <dbReference type="NCBI Taxonomy" id="663607"/>
    <lineage>
        <taxon>Bacteria</taxon>
        <taxon>Bacillati</taxon>
        <taxon>Actinomycetota</taxon>
        <taxon>Actinomycetes</taxon>
        <taxon>Pseudonocardiales</taxon>
        <taxon>Pseudonocardiaceae</taxon>
        <taxon>Actinomycetospora</taxon>
    </lineage>
</organism>
<evidence type="ECO:0000313" key="1">
    <source>
        <dbReference type="EMBL" id="GAA4895582.1"/>
    </source>
</evidence>
<gene>
    <name evidence="1" type="ORF">GCM10023203_57380</name>
</gene>
<name>A0ABP9F7X1_9PSEU</name>
<reference evidence="2" key="1">
    <citation type="journal article" date="2019" name="Int. J. Syst. Evol. Microbiol.">
        <title>The Global Catalogue of Microorganisms (GCM) 10K type strain sequencing project: providing services to taxonomists for standard genome sequencing and annotation.</title>
        <authorList>
            <consortium name="The Broad Institute Genomics Platform"/>
            <consortium name="The Broad Institute Genome Sequencing Center for Infectious Disease"/>
            <person name="Wu L."/>
            <person name="Ma J."/>
        </authorList>
    </citation>
    <scope>NUCLEOTIDE SEQUENCE [LARGE SCALE GENOMIC DNA]</scope>
    <source>
        <strain evidence="2">JCM 17983</strain>
    </source>
</reference>
<comment type="caution">
    <text evidence="1">The sequence shown here is derived from an EMBL/GenBank/DDBJ whole genome shotgun (WGS) entry which is preliminary data.</text>
</comment>
<proteinExistence type="predicted"/>
<dbReference type="EMBL" id="BAABHQ010000028">
    <property type="protein sequence ID" value="GAA4895582.1"/>
    <property type="molecule type" value="Genomic_DNA"/>
</dbReference>
<protein>
    <submittedName>
        <fullName evidence="1">Uncharacterized protein</fullName>
    </submittedName>
</protein>
<keyword evidence="2" id="KW-1185">Reference proteome</keyword>
<accession>A0ABP9F7X1</accession>
<sequence>MTTALGAATDKPFLRQWHGKTTAMFILDNLEEVMQKLKDEGMEATLKWVTGEAERLRKLAADIGTHQHNILEALLLDAPLPECPEHLVGVEIDRQVVDQDEISDGLLNLNEDMEPVYEMAECSWPLAVGRRTSR</sequence>